<reference evidence="2" key="1">
    <citation type="submission" date="2021-03" db="EMBL/GenBank/DDBJ databases">
        <authorList>
            <person name="Bekaert M."/>
        </authorList>
    </citation>
    <scope>NUCLEOTIDE SEQUENCE</scope>
</reference>
<evidence type="ECO:0000256" key="1">
    <source>
        <dbReference type="SAM" id="MobiDB-lite"/>
    </source>
</evidence>
<sequence length="161" mass="18437">MEEFKKEKEVIVPESEIPMAEEVIVISEEEKEEEEENSMDDYMSKYVADHELEEIVTLPNEDVLENIMLVENLFNEWSDEDLETPKNNNTQDNLTMSAVGKGVKNGKGKGKATKRKRNEEMEEIDEDDIPSTSTTVSTVSRIKVEDSDDDDLDELIVSLYI</sequence>
<accession>A0A8S3SE76</accession>
<protein>
    <submittedName>
        <fullName evidence="2">Uncharacterized protein</fullName>
    </submittedName>
</protein>
<keyword evidence="3" id="KW-1185">Reference proteome</keyword>
<gene>
    <name evidence="2" type="ORF">MEDL_30578</name>
</gene>
<dbReference type="OrthoDB" id="6155064at2759"/>
<feature type="region of interest" description="Disordered" evidence="1">
    <location>
        <begin position="80"/>
        <end position="133"/>
    </location>
</feature>
<evidence type="ECO:0000313" key="2">
    <source>
        <dbReference type="EMBL" id="CAG2216850.1"/>
    </source>
</evidence>
<feature type="compositionally biased region" description="Polar residues" evidence="1">
    <location>
        <begin position="85"/>
        <end position="96"/>
    </location>
</feature>
<comment type="caution">
    <text evidence="2">The sequence shown here is derived from an EMBL/GenBank/DDBJ whole genome shotgun (WGS) entry which is preliminary data.</text>
</comment>
<dbReference type="Proteomes" id="UP000683360">
    <property type="component" value="Unassembled WGS sequence"/>
</dbReference>
<proteinExistence type="predicted"/>
<feature type="compositionally biased region" description="Acidic residues" evidence="1">
    <location>
        <begin position="120"/>
        <end position="129"/>
    </location>
</feature>
<organism evidence="2 3">
    <name type="scientific">Mytilus edulis</name>
    <name type="common">Blue mussel</name>
    <dbReference type="NCBI Taxonomy" id="6550"/>
    <lineage>
        <taxon>Eukaryota</taxon>
        <taxon>Metazoa</taxon>
        <taxon>Spiralia</taxon>
        <taxon>Lophotrochozoa</taxon>
        <taxon>Mollusca</taxon>
        <taxon>Bivalvia</taxon>
        <taxon>Autobranchia</taxon>
        <taxon>Pteriomorphia</taxon>
        <taxon>Mytilida</taxon>
        <taxon>Mytiloidea</taxon>
        <taxon>Mytilidae</taxon>
        <taxon>Mytilinae</taxon>
        <taxon>Mytilus</taxon>
    </lineage>
</organism>
<evidence type="ECO:0000313" key="3">
    <source>
        <dbReference type="Proteomes" id="UP000683360"/>
    </source>
</evidence>
<dbReference type="EMBL" id="CAJPWZ010001493">
    <property type="protein sequence ID" value="CAG2216850.1"/>
    <property type="molecule type" value="Genomic_DNA"/>
</dbReference>
<dbReference type="AlphaFoldDB" id="A0A8S3SE76"/>
<feature type="compositionally biased region" description="Basic residues" evidence="1">
    <location>
        <begin position="104"/>
        <end position="116"/>
    </location>
</feature>
<name>A0A8S3SE76_MYTED</name>